<evidence type="ECO:0000313" key="3">
    <source>
        <dbReference type="Proteomes" id="UP000247465"/>
    </source>
</evidence>
<dbReference type="Proteomes" id="UP000247465">
    <property type="component" value="Chromosome"/>
</dbReference>
<reference evidence="2 3" key="1">
    <citation type="submission" date="2018-06" db="EMBL/GenBank/DDBJ databases">
        <title>Draft Genome Sequence of a Novel Marine Bacterium Related to the Verrucomicrobia.</title>
        <authorList>
            <person name="Vosseberg J."/>
            <person name="Martijn J."/>
            <person name="Ettema T.J.G."/>
        </authorList>
    </citation>
    <scope>NUCLEOTIDE SEQUENCE [LARGE SCALE GENOMIC DNA]</scope>
    <source>
        <strain evidence="2">TARA_B100001123</strain>
    </source>
</reference>
<proteinExistence type="predicted"/>
<dbReference type="InterPro" id="IPR029052">
    <property type="entry name" value="Metallo-depent_PP-like"/>
</dbReference>
<dbReference type="AlphaFoldDB" id="A0A2Z4AKH3"/>
<dbReference type="KEGG" id="mtar:DF168_00318"/>
<dbReference type="InterPro" id="IPR052963">
    <property type="entry name" value="Pantetheine_PDE"/>
</dbReference>
<name>A0A2Z4AKH3_9BACT</name>
<evidence type="ECO:0000313" key="2">
    <source>
        <dbReference type="EMBL" id="AWT59140.1"/>
    </source>
</evidence>
<dbReference type="SUPFAM" id="SSF56300">
    <property type="entry name" value="Metallo-dependent phosphatases"/>
    <property type="match status" value="1"/>
</dbReference>
<feature type="domain" description="Calcineurin-like phosphoesterase" evidence="1">
    <location>
        <begin position="1"/>
        <end position="242"/>
    </location>
</feature>
<dbReference type="CDD" id="cd00838">
    <property type="entry name" value="MPP_superfamily"/>
    <property type="match status" value="1"/>
</dbReference>
<dbReference type="Gene3D" id="3.60.21.10">
    <property type="match status" value="1"/>
</dbReference>
<dbReference type="GO" id="GO:0016787">
    <property type="term" value="F:hydrolase activity"/>
    <property type="evidence" value="ECO:0007669"/>
    <property type="project" value="InterPro"/>
</dbReference>
<dbReference type="PANTHER" id="PTHR36492">
    <property type="match status" value="1"/>
</dbReference>
<dbReference type="Pfam" id="PF00149">
    <property type="entry name" value="Metallophos"/>
    <property type="match status" value="1"/>
</dbReference>
<dbReference type="PANTHER" id="PTHR36492:SF2">
    <property type="entry name" value="[ACYL-CARRIER-PROTEIN] PHOSPHODIESTERASE PPTH"/>
    <property type="match status" value="1"/>
</dbReference>
<dbReference type="EMBL" id="CP029803">
    <property type="protein sequence ID" value="AWT59140.1"/>
    <property type="molecule type" value="Genomic_DNA"/>
</dbReference>
<gene>
    <name evidence="2" type="ORF">DF168_00318</name>
</gene>
<protein>
    <recommendedName>
        <fullName evidence="1">Calcineurin-like phosphoesterase domain-containing protein</fullName>
    </recommendedName>
</protein>
<evidence type="ECO:0000259" key="1">
    <source>
        <dbReference type="Pfam" id="PF00149"/>
    </source>
</evidence>
<dbReference type="InterPro" id="IPR004843">
    <property type="entry name" value="Calcineurin-like_PHP"/>
</dbReference>
<accession>A0A2Z4AKH3</accession>
<sequence length="286" mass="33305">MQIYATSDLHVDFNENMQWVEGLSFSEYVDGILIVAGDLSDNTDDIKRSLSILRGKFQNVFFVPGNHDLWTVRDRPLNSLSKFRRILKICRELDIETEPRLLSDKSTASPLWIVPLFSWYVKPEEGMDSLYVPKQGEDPSLRMWGDNRFVTWPNSISSPSDYFLSINEKRFSALRQSPVISFSHFLPRGELIFATKEERTNMEIRNDAHPTFNFSRVAGSWGLDRQIRKIGSSIHVYGHQHRNRRRSIDGVVYISHCLGYQRERDRRLIKTVKEGPLLIWNNGRVN</sequence>
<organism evidence="2 3">
    <name type="scientific">Candidatus Moanibacter tarae</name>
    <dbReference type="NCBI Taxonomy" id="2200854"/>
    <lineage>
        <taxon>Bacteria</taxon>
        <taxon>Pseudomonadati</taxon>
        <taxon>Verrucomicrobiota</taxon>
        <taxon>Opitutia</taxon>
        <taxon>Puniceicoccales</taxon>
        <taxon>Puniceicoccales incertae sedis</taxon>
        <taxon>Candidatus Moanibacter</taxon>
    </lineage>
</organism>